<keyword evidence="2" id="KW-1185">Reference proteome</keyword>
<reference evidence="1 2" key="1">
    <citation type="submission" date="2016-07" db="EMBL/GenBank/DDBJ databases">
        <title>Multiple horizontal gene transfer events from other fungi enriched the ability of initially mycotrophic Trichoderma (Ascomycota) to feed on dead plant biomass.</title>
        <authorList>
            <consortium name="DOE Joint Genome Institute"/>
            <person name="Aerts A."/>
            <person name="Atanasova L."/>
            <person name="Chenthamara K."/>
            <person name="Zhang J."/>
            <person name="Grujic M."/>
            <person name="Henrissat B."/>
            <person name="Kuo A."/>
            <person name="Salamov A."/>
            <person name="Lipzen A."/>
            <person name="Labutti K."/>
            <person name="Barry K."/>
            <person name="Miao Y."/>
            <person name="Rahimi M.J."/>
            <person name="Shen Q."/>
            <person name="Grigoriev I.V."/>
            <person name="Kubicek C.P."/>
            <person name="Druzhinina I.S."/>
        </authorList>
    </citation>
    <scope>NUCLEOTIDE SEQUENCE [LARGE SCALE GENOMIC DNA]</scope>
    <source>
        <strain evidence="1 2">CBS 433.97</strain>
    </source>
</reference>
<evidence type="ECO:0000313" key="1">
    <source>
        <dbReference type="EMBL" id="PTB40682.1"/>
    </source>
</evidence>
<gene>
    <name evidence="1" type="ORF">M441DRAFT_80161</name>
</gene>
<proteinExistence type="predicted"/>
<evidence type="ECO:0000313" key="2">
    <source>
        <dbReference type="Proteomes" id="UP000240493"/>
    </source>
</evidence>
<sequence length="141" mass="16667">MVSPATLPSWSQVKYIRPDRKLLAAPPRKPEWEEFFVRPAQDCINLPKIVRIVCRRCRSQKFDDHKPRWTRQITPRYILRRPGCGNCHQKNTNWRPEDPSVMFIDPSHLSRKRSCLKENPAFDPADVIQHPDWYFPGSSET</sequence>
<dbReference type="Proteomes" id="UP000240493">
    <property type="component" value="Unassembled WGS sequence"/>
</dbReference>
<name>A0A2T3Z7C1_TRIA4</name>
<dbReference type="AlphaFoldDB" id="A0A2T3Z7C1"/>
<organism evidence="1 2">
    <name type="scientific">Trichoderma asperellum (strain ATCC 204424 / CBS 433.97 / NBRC 101777)</name>
    <dbReference type="NCBI Taxonomy" id="1042311"/>
    <lineage>
        <taxon>Eukaryota</taxon>
        <taxon>Fungi</taxon>
        <taxon>Dikarya</taxon>
        <taxon>Ascomycota</taxon>
        <taxon>Pezizomycotina</taxon>
        <taxon>Sordariomycetes</taxon>
        <taxon>Hypocreomycetidae</taxon>
        <taxon>Hypocreales</taxon>
        <taxon>Hypocreaceae</taxon>
        <taxon>Trichoderma</taxon>
    </lineage>
</organism>
<dbReference type="OrthoDB" id="5209368at2759"/>
<accession>A0A2T3Z7C1</accession>
<dbReference type="EMBL" id="KZ679262">
    <property type="protein sequence ID" value="PTB40682.1"/>
    <property type="molecule type" value="Genomic_DNA"/>
</dbReference>
<protein>
    <submittedName>
        <fullName evidence="1">Uncharacterized protein</fullName>
    </submittedName>
</protein>